<dbReference type="AlphaFoldDB" id="A0A4S8JYM2"/>
<evidence type="ECO:0000313" key="8">
    <source>
        <dbReference type="Proteomes" id="UP000317650"/>
    </source>
</evidence>
<dbReference type="PROSITE" id="PS50846">
    <property type="entry name" value="HMA_2"/>
    <property type="match status" value="1"/>
</dbReference>
<feature type="transmembrane region" description="Helical" evidence="5">
    <location>
        <begin position="453"/>
        <end position="475"/>
    </location>
</feature>
<feature type="transmembrane region" description="Helical" evidence="5">
    <location>
        <begin position="125"/>
        <end position="142"/>
    </location>
</feature>
<dbReference type="InterPro" id="IPR023214">
    <property type="entry name" value="HAD_sf"/>
</dbReference>
<sequence>MLVDVQKFYNVVVEELPANAVDLISEGSFTMGEVGNDRKAKAAKNQKSYFDVLGLCCSSEVPLIEKILKPLDGVQKVSVIVPSKTVIVIHDSLLISQQEIAKALNQARLEASVCAYGTAKTTKKWPSLYILACGVLLLVSLFKKFFHPLQWFAIAAVLVGIPPIMLRSIAAIRKLTLDINILLLIAVGGAVAFRDYSEAAFIVLLFTVAEWLQSKASSKATAGMSSLMSMAPQQAVLAETGQVVDVRDVEINTLIAVKAGEVIPIDGIVINGWSEVDERSLTGESFPVAKQANSLVWAGTLSIDGAAEAIKELKLLGIKTAMLTGDSTEAAMHAHGQIEHGMEIIHAELLPEDKVHLIDNLKKREGPTTMVGDGVNDAPALAMASIGISMGVSGSAVAVETSHITLMSNDLRKIPKAIRLARKTRFKIVANIVFSLATKIAILAMAVAGHPLLWAAVLADVGTCLLVIFNSMTLLQTSKPSRAKCCSSSHNRLKERRLQSPSFQGEHCCHDHKKAIAVTDANHTSDGCRMANGDEFGRERGCSSAEGTTGRREIGRCCRSHRDGYCAGESAVVQMPEITECEREKTAAT</sequence>
<evidence type="ECO:0000256" key="1">
    <source>
        <dbReference type="ARBA" id="ARBA00004141"/>
    </source>
</evidence>
<dbReference type="NCBIfam" id="TIGR01494">
    <property type="entry name" value="ATPase_P-type"/>
    <property type="match status" value="1"/>
</dbReference>
<gene>
    <name evidence="7" type="ORF">C4D60_Mb05t24640</name>
</gene>
<keyword evidence="3" id="KW-0547">Nucleotide-binding</keyword>
<dbReference type="Gene3D" id="2.70.150.10">
    <property type="entry name" value="Calcium-transporting ATPase, cytoplasmic transduction domain A"/>
    <property type="match status" value="1"/>
</dbReference>
<dbReference type="PANTHER" id="PTHR48085:SF5">
    <property type="entry name" value="CADMIUM_ZINC-TRANSPORTING ATPASE HMA4-RELATED"/>
    <property type="match status" value="1"/>
</dbReference>
<dbReference type="Proteomes" id="UP000317650">
    <property type="component" value="Chromosome 5"/>
</dbReference>
<organism evidence="7 8">
    <name type="scientific">Musa balbisiana</name>
    <name type="common">Banana</name>
    <dbReference type="NCBI Taxonomy" id="52838"/>
    <lineage>
        <taxon>Eukaryota</taxon>
        <taxon>Viridiplantae</taxon>
        <taxon>Streptophyta</taxon>
        <taxon>Embryophyta</taxon>
        <taxon>Tracheophyta</taxon>
        <taxon>Spermatophyta</taxon>
        <taxon>Magnoliopsida</taxon>
        <taxon>Liliopsida</taxon>
        <taxon>Zingiberales</taxon>
        <taxon>Musaceae</taxon>
        <taxon>Musa</taxon>
    </lineage>
</organism>
<comment type="subcellular location">
    <subcellularLocation>
        <location evidence="1">Membrane</location>
        <topology evidence="1">Multi-pass membrane protein</topology>
    </subcellularLocation>
</comment>
<dbReference type="Gene3D" id="3.40.50.1000">
    <property type="entry name" value="HAD superfamily/HAD-like"/>
    <property type="match status" value="1"/>
</dbReference>
<keyword evidence="5" id="KW-0472">Membrane</keyword>
<name>A0A4S8JYM2_MUSBA</name>
<dbReference type="FunFam" id="3.30.70.100:FF:000022">
    <property type="entry name" value="Putative cadmium/zinc-transporting ATPase 3"/>
    <property type="match status" value="1"/>
</dbReference>
<keyword evidence="5" id="KW-1133">Transmembrane helix</keyword>
<dbReference type="GO" id="GO:0016887">
    <property type="term" value="F:ATP hydrolysis activity"/>
    <property type="evidence" value="ECO:0007669"/>
    <property type="project" value="InterPro"/>
</dbReference>
<accession>A0A4S8JYM2</accession>
<dbReference type="CDD" id="cd00371">
    <property type="entry name" value="HMA"/>
    <property type="match status" value="1"/>
</dbReference>
<keyword evidence="5" id="KW-0812">Transmembrane</keyword>
<dbReference type="InterPro" id="IPR036412">
    <property type="entry name" value="HAD-like_sf"/>
</dbReference>
<dbReference type="PANTHER" id="PTHR48085">
    <property type="entry name" value="CADMIUM/ZINC-TRANSPORTING ATPASE HMA2-RELATED"/>
    <property type="match status" value="1"/>
</dbReference>
<feature type="domain" description="HMA" evidence="6">
    <location>
        <begin position="46"/>
        <end position="112"/>
    </location>
</feature>
<dbReference type="STRING" id="52838.A0A4S8JYM2"/>
<dbReference type="InterPro" id="IPR051014">
    <property type="entry name" value="Cation_Transport_ATPase_IB"/>
</dbReference>
<dbReference type="GO" id="GO:0005524">
    <property type="term" value="F:ATP binding"/>
    <property type="evidence" value="ECO:0007669"/>
    <property type="project" value="UniProtKB-KW"/>
</dbReference>
<comment type="caution">
    <text evidence="7">The sequence shown here is derived from an EMBL/GenBank/DDBJ whole genome shotgun (WGS) entry which is preliminary data.</text>
</comment>
<dbReference type="SUPFAM" id="SSF55008">
    <property type="entry name" value="HMA, heavy metal-associated domain"/>
    <property type="match status" value="1"/>
</dbReference>
<evidence type="ECO:0000259" key="6">
    <source>
        <dbReference type="PROSITE" id="PS50846"/>
    </source>
</evidence>
<keyword evidence="4" id="KW-0067">ATP-binding</keyword>
<dbReference type="EMBL" id="PYDT01000003">
    <property type="protein sequence ID" value="THU67439.1"/>
    <property type="molecule type" value="Genomic_DNA"/>
</dbReference>
<comment type="similarity">
    <text evidence="2">Belongs to the cation transport ATPase (P-type) (TC 3.A.3) family. Type IB subfamily.</text>
</comment>
<dbReference type="SUPFAM" id="SSF56784">
    <property type="entry name" value="HAD-like"/>
    <property type="match status" value="1"/>
</dbReference>
<dbReference type="InterPro" id="IPR001757">
    <property type="entry name" value="P_typ_ATPase"/>
</dbReference>
<dbReference type="GO" id="GO:0022857">
    <property type="term" value="F:transmembrane transporter activity"/>
    <property type="evidence" value="ECO:0007669"/>
    <property type="project" value="TreeGrafter"/>
</dbReference>
<dbReference type="InterPro" id="IPR006121">
    <property type="entry name" value="HMA_dom"/>
</dbReference>
<dbReference type="InterPro" id="IPR008250">
    <property type="entry name" value="ATPase_P-typ_transduc_dom_A_sf"/>
</dbReference>
<dbReference type="SUPFAM" id="SSF81653">
    <property type="entry name" value="Calcium ATPase, transduction domain A"/>
    <property type="match status" value="1"/>
</dbReference>
<feature type="transmembrane region" description="Helical" evidence="5">
    <location>
        <begin position="428"/>
        <end position="447"/>
    </location>
</feature>
<evidence type="ECO:0000256" key="3">
    <source>
        <dbReference type="ARBA" id="ARBA00022741"/>
    </source>
</evidence>
<evidence type="ECO:0000256" key="2">
    <source>
        <dbReference type="ARBA" id="ARBA00006024"/>
    </source>
</evidence>
<evidence type="ECO:0000313" key="7">
    <source>
        <dbReference type="EMBL" id="THU67439.1"/>
    </source>
</evidence>
<proteinExistence type="inferred from homology"/>
<dbReference type="GO" id="GO:0046872">
    <property type="term" value="F:metal ion binding"/>
    <property type="evidence" value="ECO:0007669"/>
    <property type="project" value="InterPro"/>
</dbReference>
<keyword evidence="8" id="KW-1185">Reference proteome</keyword>
<feature type="transmembrane region" description="Helical" evidence="5">
    <location>
        <begin position="148"/>
        <end position="166"/>
    </location>
</feature>
<dbReference type="Gene3D" id="1.20.1110.10">
    <property type="entry name" value="Calcium-transporting ATPase, transmembrane domain"/>
    <property type="match status" value="1"/>
</dbReference>
<dbReference type="InterPro" id="IPR059000">
    <property type="entry name" value="ATPase_P-type_domA"/>
</dbReference>
<evidence type="ECO:0000256" key="5">
    <source>
        <dbReference type="SAM" id="Phobius"/>
    </source>
</evidence>
<dbReference type="Pfam" id="PF00122">
    <property type="entry name" value="E1-E2_ATPase"/>
    <property type="match status" value="1"/>
</dbReference>
<protein>
    <recommendedName>
        <fullName evidence="6">HMA domain-containing protein</fullName>
    </recommendedName>
</protein>
<dbReference type="InterPro" id="IPR036163">
    <property type="entry name" value="HMA_dom_sf"/>
</dbReference>
<reference evidence="7 8" key="1">
    <citation type="journal article" date="2019" name="Nat. Plants">
        <title>Genome sequencing of Musa balbisiana reveals subgenome evolution and function divergence in polyploid bananas.</title>
        <authorList>
            <person name="Yao X."/>
        </authorList>
    </citation>
    <scope>NUCLEOTIDE SEQUENCE [LARGE SCALE GENOMIC DNA]</scope>
    <source>
        <strain evidence="8">cv. DH-PKW</strain>
        <tissue evidence="7">Leaves</tissue>
    </source>
</reference>
<evidence type="ECO:0000256" key="4">
    <source>
        <dbReference type="ARBA" id="ARBA00022840"/>
    </source>
</evidence>
<dbReference type="Gene3D" id="3.30.70.100">
    <property type="match status" value="1"/>
</dbReference>
<dbReference type="GO" id="GO:0016020">
    <property type="term" value="C:membrane"/>
    <property type="evidence" value="ECO:0007669"/>
    <property type="project" value="UniProtKB-SubCell"/>
</dbReference>